<dbReference type="PANTHER" id="PTHR30108">
    <property type="entry name" value="3-OCTAPRENYL-4-HYDROXYBENZOATE CARBOXY-LYASE-RELATED"/>
    <property type="match status" value="1"/>
</dbReference>
<dbReference type="AlphaFoldDB" id="A0A1I0CAE7"/>
<dbReference type="EMBL" id="FMZP01000004">
    <property type="protein sequence ID" value="SDC51857.1"/>
    <property type="molecule type" value="Genomic_DNA"/>
</dbReference>
<reference evidence="4 5" key="1">
    <citation type="submission" date="2016-10" db="EMBL/GenBank/DDBJ databases">
        <authorList>
            <person name="Varghese N."/>
            <person name="Submissions S."/>
        </authorList>
    </citation>
    <scope>NUCLEOTIDE SEQUENCE [LARGE SCALE GENOMIC DNA]</scope>
    <source>
        <strain evidence="2 5">CDM_1</strain>
        <strain evidence="4">CDM_6</strain>
    </source>
</reference>
<dbReference type="EMBL" id="FOIC01000004">
    <property type="protein sequence ID" value="SET16073.1"/>
    <property type="molecule type" value="Genomic_DNA"/>
</dbReference>
<dbReference type="GO" id="GO:0046281">
    <property type="term" value="P:cinnamic acid catabolic process"/>
    <property type="evidence" value="ECO:0007669"/>
    <property type="project" value="TreeGrafter"/>
</dbReference>
<proteinExistence type="predicted"/>
<sequence>MIPFAQYLRGLDGDDDLLTLAADELGDVPPDIVAAEALRASGPAIRYDRADGVDLASGVFSGPDGMQRRDAQPWSRLALGLGLDPDGSFVSVLETITGLGPAGQTDGPTYDTQAASRTVDSVQALGLPQGADDVWPALTLGMASIATADGTYWAPIHGFIVGDETFRVRTPAALAALLDGTETISIALGVPPAALMTAYLLAVTDHVAVPIQACGVADDVPLVPTNGGLVPSATEVVIETTVADRQPDFQSDRREAWEYCLESTPLALSVERVIAADEPVVPLSPVGRPLADDLQLTGVATAATLYHRVNNYWGISPVEWVLLPAEAELGICVVATDVLYAGFEWQLANILFTFSSLFDTVIIVDEDVAPTDLGRVLGDIWVKAHPSRDWIFSDASAPAAQRPRYRQDGQTGSRLYVNAAWDPRWEDSYIAPRVTFETSFPPAVREAARTAWRTRHDGDAAGSDHDEQ</sequence>
<evidence type="ECO:0000313" key="3">
    <source>
        <dbReference type="EMBL" id="SET16073.1"/>
    </source>
</evidence>
<dbReference type="Proteomes" id="UP000199320">
    <property type="component" value="Unassembled WGS sequence"/>
</dbReference>
<reference evidence="3" key="2">
    <citation type="submission" date="2016-10" db="EMBL/GenBank/DDBJ databases">
        <authorList>
            <person name="de Groot N.N."/>
        </authorList>
    </citation>
    <scope>NUCLEOTIDE SEQUENCE [LARGE SCALE GENOMIC DNA]</scope>
    <source>
        <strain evidence="3">CDM_6</strain>
    </source>
</reference>
<gene>
    <name evidence="3" type="ORF">SAMN04488694_10482</name>
    <name evidence="2" type="ORF">SAMN05192552_1004220</name>
</gene>
<name>A0A1I0CAE7_9EURY</name>
<dbReference type="GO" id="GO:0016831">
    <property type="term" value="F:carboxy-lyase activity"/>
    <property type="evidence" value="ECO:0007669"/>
    <property type="project" value="InterPro"/>
</dbReference>
<dbReference type="GO" id="GO:0033494">
    <property type="term" value="P:ferulate metabolic process"/>
    <property type="evidence" value="ECO:0007669"/>
    <property type="project" value="TreeGrafter"/>
</dbReference>
<keyword evidence="4" id="KW-1185">Reference proteome</keyword>
<dbReference type="PANTHER" id="PTHR30108:SF17">
    <property type="entry name" value="FERULIC ACID DECARBOXYLASE 1"/>
    <property type="match status" value="1"/>
</dbReference>
<dbReference type="SUPFAM" id="SSF143968">
    <property type="entry name" value="UbiD C-terminal domain-like"/>
    <property type="match status" value="1"/>
</dbReference>
<dbReference type="Gene3D" id="3.40.1670.10">
    <property type="entry name" value="UbiD C-terminal domain-like"/>
    <property type="match status" value="1"/>
</dbReference>
<protein>
    <submittedName>
        <fullName evidence="3">4-hydroxy-3-polyprenylbenzoate decarboxylase</fullName>
    </submittedName>
</protein>
<feature type="domain" description="3-octaprenyl-4-hydroxybenzoate carboxy-lyase-like C-terminal" evidence="1">
    <location>
        <begin position="297"/>
        <end position="419"/>
    </location>
</feature>
<dbReference type="OrthoDB" id="198775at2157"/>
<dbReference type="STRING" id="392421.SAMN04488694_10482"/>
<dbReference type="InterPro" id="IPR049381">
    <property type="entry name" value="UbiD-like_C"/>
</dbReference>
<evidence type="ECO:0000313" key="4">
    <source>
        <dbReference type="Proteomes" id="UP000199320"/>
    </source>
</evidence>
<dbReference type="Pfam" id="PF20696">
    <property type="entry name" value="UbiD_C"/>
    <property type="match status" value="1"/>
</dbReference>
<dbReference type="RefSeq" id="WP_092930906.1">
    <property type="nucleotide sequence ID" value="NZ_FMZP01000004.1"/>
</dbReference>
<dbReference type="GO" id="GO:0005737">
    <property type="term" value="C:cytoplasm"/>
    <property type="evidence" value="ECO:0007669"/>
    <property type="project" value="TreeGrafter"/>
</dbReference>
<organism evidence="3 4">
    <name type="scientific">Natrinema hispanicum</name>
    <dbReference type="NCBI Taxonomy" id="392421"/>
    <lineage>
        <taxon>Archaea</taxon>
        <taxon>Methanobacteriati</taxon>
        <taxon>Methanobacteriota</taxon>
        <taxon>Stenosarchaea group</taxon>
        <taxon>Halobacteria</taxon>
        <taxon>Halobacteriales</taxon>
        <taxon>Natrialbaceae</taxon>
        <taxon>Natrinema</taxon>
    </lineage>
</organism>
<evidence type="ECO:0000313" key="5">
    <source>
        <dbReference type="Proteomes" id="UP000324021"/>
    </source>
</evidence>
<evidence type="ECO:0000259" key="1">
    <source>
        <dbReference type="Pfam" id="PF20696"/>
    </source>
</evidence>
<dbReference type="Proteomes" id="UP000324021">
    <property type="component" value="Unassembled WGS sequence"/>
</dbReference>
<dbReference type="InterPro" id="IPR002830">
    <property type="entry name" value="UbiD"/>
</dbReference>
<accession>A0A1I0CAE7</accession>
<evidence type="ECO:0000313" key="2">
    <source>
        <dbReference type="EMBL" id="SDC51857.1"/>
    </source>
</evidence>